<reference evidence="2" key="1">
    <citation type="submission" date="2022-10" db="EMBL/GenBank/DDBJ databases">
        <authorList>
            <person name="Yu W.X."/>
        </authorList>
    </citation>
    <scope>NUCLEOTIDE SEQUENCE</scope>
    <source>
        <strain evidence="2">AAT</strain>
    </source>
</reference>
<feature type="transmembrane region" description="Helical" evidence="1">
    <location>
        <begin position="12"/>
        <end position="32"/>
    </location>
</feature>
<name>A0AAE3M868_9BACT</name>
<dbReference type="Pfam" id="PF17555">
    <property type="entry name" value="TssN"/>
    <property type="match status" value="1"/>
</dbReference>
<evidence type="ECO:0000313" key="2">
    <source>
        <dbReference type="EMBL" id="MCW3788873.1"/>
    </source>
</evidence>
<feature type="transmembrane region" description="Helical" evidence="1">
    <location>
        <begin position="104"/>
        <end position="128"/>
    </location>
</feature>
<keyword evidence="3" id="KW-1185">Reference proteome</keyword>
<keyword evidence="1" id="KW-0472">Membrane</keyword>
<feature type="transmembrane region" description="Helical" evidence="1">
    <location>
        <begin position="74"/>
        <end position="92"/>
    </location>
</feature>
<dbReference type="AlphaFoldDB" id="A0AAE3M868"/>
<accession>A0AAE3M868</accession>
<protein>
    <submittedName>
        <fullName evidence="2">TssN family type VI secretion system protein</fullName>
    </submittedName>
</protein>
<dbReference type="RefSeq" id="WP_301192429.1">
    <property type="nucleotide sequence ID" value="NZ_JAPDPJ010000069.1"/>
</dbReference>
<keyword evidence="1" id="KW-0812">Transmembrane</keyword>
<sequence length="288" mass="33677">MIIKSLLNGDIQTISIIMFLFGAAIIAFIKEIKKLITKDKKKTIIYLLVSALAFSILSVFSIENIISKPFTPNYITLQALSLIFGIIHVYALNNVFTWENNNKWLAQVLFSLIVVLVGSIIFLQLAGYWGIKNLHYLFLTGTFTFMLPWIFKELFESAMRLPLAVYKKWEYPIQSTHVQPKLEELKNPTLIKLEMSKHFKEKNVSRFTVKAPENMDFGKFFYHFINDYNQKHPESTIEYKTAKGSNEFGWIFYRKPRFIGSWKMINVDQTITRNSIKENHCIVCERVF</sequence>
<keyword evidence="1" id="KW-1133">Transmembrane helix</keyword>
<organism evidence="2 3">
    <name type="scientific">Plebeiibacterium sediminum</name>
    <dbReference type="NCBI Taxonomy" id="2992112"/>
    <lineage>
        <taxon>Bacteria</taxon>
        <taxon>Pseudomonadati</taxon>
        <taxon>Bacteroidota</taxon>
        <taxon>Bacteroidia</taxon>
        <taxon>Marinilabiliales</taxon>
        <taxon>Marinilabiliaceae</taxon>
        <taxon>Plebeiibacterium</taxon>
    </lineage>
</organism>
<comment type="caution">
    <text evidence="2">The sequence shown here is derived from an EMBL/GenBank/DDBJ whole genome shotgun (WGS) entry which is preliminary data.</text>
</comment>
<evidence type="ECO:0000256" key="1">
    <source>
        <dbReference type="SAM" id="Phobius"/>
    </source>
</evidence>
<feature type="transmembrane region" description="Helical" evidence="1">
    <location>
        <begin position="44"/>
        <end position="62"/>
    </location>
</feature>
<gene>
    <name evidence="2" type="ORF">OM075_20550</name>
</gene>
<proteinExistence type="predicted"/>
<dbReference type="InterPro" id="IPR035177">
    <property type="entry name" value="TssN"/>
</dbReference>
<evidence type="ECO:0000313" key="3">
    <source>
        <dbReference type="Proteomes" id="UP001209229"/>
    </source>
</evidence>
<dbReference type="EMBL" id="JAPDPJ010000069">
    <property type="protein sequence ID" value="MCW3788873.1"/>
    <property type="molecule type" value="Genomic_DNA"/>
</dbReference>
<dbReference type="Proteomes" id="UP001209229">
    <property type="component" value="Unassembled WGS sequence"/>
</dbReference>
<feature type="transmembrane region" description="Helical" evidence="1">
    <location>
        <begin position="134"/>
        <end position="151"/>
    </location>
</feature>